<proteinExistence type="predicted"/>
<evidence type="ECO:0000256" key="3">
    <source>
        <dbReference type="ARBA" id="ARBA00012528"/>
    </source>
</evidence>
<dbReference type="Pfam" id="PF08448">
    <property type="entry name" value="PAS_4"/>
    <property type="match status" value="1"/>
</dbReference>
<gene>
    <name evidence="8" type="ORF">DJ535_16080</name>
</gene>
<name>A0ABY2PSF7_9ENTR</name>
<dbReference type="CDD" id="cd01949">
    <property type="entry name" value="GGDEF"/>
    <property type="match status" value="1"/>
</dbReference>
<dbReference type="Gene3D" id="3.30.450.20">
    <property type="entry name" value="PAS domain"/>
    <property type="match status" value="1"/>
</dbReference>
<dbReference type="Proteomes" id="UP000306790">
    <property type="component" value="Unassembled WGS sequence"/>
</dbReference>
<keyword evidence="4" id="KW-0547">Nucleotide-binding</keyword>
<dbReference type="PANTHER" id="PTHR45138">
    <property type="entry name" value="REGULATORY COMPONENTS OF SENSORY TRANSDUCTION SYSTEM"/>
    <property type="match status" value="1"/>
</dbReference>
<evidence type="ECO:0000313" key="8">
    <source>
        <dbReference type="EMBL" id="THE36406.1"/>
    </source>
</evidence>
<evidence type="ECO:0000256" key="4">
    <source>
        <dbReference type="ARBA" id="ARBA00023134"/>
    </source>
</evidence>
<dbReference type="PROSITE" id="PS50887">
    <property type="entry name" value="GGDEF"/>
    <property type="match status" value="1"/>
</dbReference>
<dbReference type="SUPFAM" id="SSF55073">
    <property type="entry name" value="Nucleotide cyclase"/>
    <property type="match status" value="1"/>
</dbReference>
<accession>A0ABY2PSF7</accession>
<keyword evidence="4" id="KW-0342">GTP-binding</keyword>
<feature type="domain" description="PAC" evidence="6">
    <location>
        <begin position="199"/>
        <end position="251"/>
    </location>
</feature>
<dbReference type="SMART" id="SM00267">
    <property type="entry name" value="GGDEF"/>
    <property type="match status" value="1"/>
</dbReference>
<comment type="catalytic activity">
    <reaction evidence="5">
        <text>2 GTP = 3',3'-c-di-GMP + 2 diphosphate</text>
        <dbReference type="Rhea" id="RHEA:24898"/>
        <dbReference type="ChEBI" id="CHEBI:33019"/>
        <dbReference type="ChEBI" id="CHEBI:37565"/>
        <dbReference type="ChEBI" id="CHEBI:58805"/>
        <dbReference type="EC" id="2.7.7.65"/>
    </reaction>
</comment>
<dbReference type="InterPro" id="IPR029787">
    <property type="entry name" value="Nucleotide_cyclase"/>
</dbReference>
<organism evidence="8 9">
    <name type="scientific">Citrobacter murliniae</name>
    <dbReference type="NCBI Taxonomy" id="67829"/>
    <lineage>
        <taxon>Bacteria</taxon>
        <taxon>Pseudomonadati</taxon>
        <taxon>Pseudomonadota</taxon>
        <taxon>Gammaproteobacteria</taxon>
        <taxon>Enterobacterales</taxon>
        <taxon>Enterobacteriaceae</taxon>
        <taxon>Citrobacter</taxon>
        <taxon>Citrobacter freundii complex</taxon>
    </lineage>
</organism>
<evidence type="ECO:0000256" key="1">
    <source>
        <dbReference type="ARBA" id="ARBA00001946"/>
    </source>
</evidence>
<dbReference type="SMART" id="SM00091">
    <property type="entry name" value="PAS"/>
    <property type="match status" value="2"/>
</dbReference>
<dbReference type="InterPro" id="IPR013656">
    <property type="entry name" value="PAS_4"/>
</dbReference>
<evidence type="ECO:0000256" key="2">
    <source>
        <dbReference type="ARBA" id="ARBA00004665"/>
    </source>
</evidence>
<dbReference type="EMBL" id="QFVP01000010">
    <property type="protein sequence ID" value="THE36406.1"/>
    <property type="molecule type" value="Genomic_DNA"/>
</dbReference>
<protein>
    <recommendedName>
        <fullName evidence="3">diguanylate cyclase</fullName>
        <ecNumber evidence="3">2.7.7.65</ecNumber>
    </recommendedName>
</protein>
<dbReference type="InterPro" id="IPR050469">
    <property type="entry name" value="Diguanylate_Cyclase"/>
</dbReference>
<dbReference type="RefSeq" id="WP_048221451.1">
    <property type="nucleotide sequence ID" value="NZ_QFVP01000010.1"/>
</dbReference>
<dbReference type="Gene3D" id="3.30.70.270">
    <property type="match status" value="1"/>
</dbReference>
<feature type="domain" description="GGDEF" evidence="7">
    <location>
        <begin position="283"/>
        <end position="410"/>
    </location>
</feature>
<dbReference type="Pfam" id="PF00990">
    <property type="entry name" value="GGDEF"/>
    <property type="match status" value="1"/>
</dbReference>
<dbReference type="InterPro" id="IPR000160">
    <property type="entry name" value="GGDEF_dom"/>
</dbReference>
<dbReference type="InterPro" id="IPR035965">
    <property type="entry name" value="PAS-like_dom_sf"/>
</dbReference>
<dbReference type="PROSITE" id="PS50113">
    <property type="entry name" value="PAC"/>
    <property type="match status" value="1"/>
</dbReference>
<reference evidence="8 9" key="1">
    <citation type="submission" date="2018-05" db="EMBL/GenBank/DDBJ databases">
        <title>Isolation and genomic analyses of lactose-positive bacteria from faecal samples of preterm neonates.</title>
        <authorList>
            <person name="Chen Y."/>
            <person name="Brook T.C."/>
            <person name="O'Neill I."/>
            <person name="Soe C.Z."/>
            <person name="Hall L.J."/>
            <person name="Hoyles L."/>
        </authorList>
    </citation>
    <scope>NUCLEOTIDE SEQUENCE [LARGE SCALE GENOMIC DNA]</scope>
    <source>
        <strain evidence="8 9">P080C CL</strain>
    </source>
</reference>
<comment type="caution">
    <text evidence="8">The sequence shown here is derived from an EMBL/GenBank/DDBJ whole genome shotgun (WGS) entry which is preliminary data.</text>
</comment>
<dbReference type="InterPro" id="IPR000014">
    <property type="entry name" value="PAS"/>
</dbReference>
<comment type="cofactor">
    <cofactor evidence="1">
        <name>Mg(2+)</name>
        <dbReference type="ChEBI" id="CHEBI:18420"/>
    </cofactor>
</comment>
<dbReference type="InterPro" id="IPR043128">
    <property type="entry name" value="Rev_trsase/Diguanyl_cyclase"/>
</dbReference>
<keyword evidence="9" id="KW-1185">Reference proteome</keyword>
<dbReference type="SUPFAM" id="SSF55785">
    <property type="entry name" value="PYP-like sensor domain (PAS domain)"/>
    <property type="match status" value="1"/>
</dbReference>
<evidence type="ECO:0000256" key="5">
    <source>
        <dbReference type="ARBA" id="ARBA00034247"/>
    </source>
</evidence>
<sequence>MSTTELHSLDLLTIPVWIVLPHTEELVFANAVAREIMPEPNFSRLRRGIFSTHAQADLPMYLGDLRNHHDIVEIITVYRDGAEIALSCRLSIRTLANVGDVILFEGIETPSAQGLKASRSATYQRKKQGFYARFFLTNSAPMLLIDPSRDGLIVDANLSALTFYGYSHDVMCQKHTWEINMLGRHILPVMHKIAHLPGGHKPLHFVHKLADGSTRHVQTYAGPIEIYGNKLMLCIIHDITEQKRLEQELERAALHDALTGLLNRRHFYQITEPEQTHAISLTQDYSLLLIDTDRFKSINDLFGHLKGDEVLCALARTLESCARKDDLIFRWGGEEFVLLLPRTSLDVAINLAEVIRATVARVTLPGLPRFTVSIGVARHEANESIDELFKRVDDALYKAKNEGRNRVLAA</sequence>
<dbReference type="NCBIfam" id="TIGR00254">
    <property type="entry name" value="GGDEF"/>
    <property type="match status" value="1"/>
</dbReference>
<dbReference type="InterPro" id="IPR000700">
    <property type="entry name" value="PAS-assoc_C"/>
</dbReference>
<dbReference type="PANTHER" id="PTHR45138:SF9">
    <property type="entry name" value="DIGUANYLATE CYCLASE DGCM-RELATED"/>
    <property type="match status" value="1"/>
</dbReference>
<comment type="pathway">
    <text evidence="2">Purine metabolism; 3',5'-cyclic di-GMP biosynthesis.</text>
</comment>
<dbReference type="NCBIfam" id="TIGR00229">
    <property type="entry name" value="sensory_box"/>
    <property type="match status" value="1"/>
</dbReference>
<dbReference type="CDD" id="cd00130">
    <property type="entry name" value="PAS"/>
    <property type="match status" value="1"/>
</dbReference>
<dbReference type="EC" id="2.7.7.65" evidence="3"/>
<evidence type="ECO:0000313" key="9">
    <source>
        <dbReference type="Proteomes" id="UP000306790"/>
    </source>
</evidence>
<evidence type="ECO:0000259" key="6">
    <source>
        <dbReference type="PROSITE" id="PS50113"/>
    </source>
</evidence>
<evidence type="ECO:0000259" key="7">
    <source>
        <dbReference type="PROSITE" id="PS50887"/>
    </source>
</evidence>